<feature type="chain" id="PRO_5004592308" description="legumain" evidence="9">
    <location>
        <begin position="22"/>
        <end position="466"/>
    </location>
</feature>
<dbReference type="InterPro" id="IPR001096">
    <property type="entry name" value="Peptidase_C13"/>
</dbReference>
<sequence length="466" mass="51511">MFSLLTIFSILFTLSASTSLADSLGSKSNAGYNIHAVLVAGSSTFDNYRHQANVCHAYHVLRNHGVPAENIIVMMYDDIANNPENPFPGKIFNAPNGTDVYAGVVKDYTGEEVTPENFLGVLKGDKALAAKGKKVLTSGPNDHVFIYFSDHGATGLVGFPSDTLSSDDLNKALVYMHDNKLYGKLTFYLEACESGSMLENILPDNISIYATSSTNSEESGYACYCDDPKIDTCLGDEFSVAWLEDSDSHDITKETLEQQFKDVVKHTPSSHPQQFGQKSLDSLDVGQFQGEKAGEIHSPRRHPKSSVNARDVPLVMLKRKIKRTNDAAEAAVHAKKLHTLIAGRRFLESGIKKIITQLCSDGYCSDAKQVMSTRRPLVNHSTYSKVAKKFQSSCLNLGIHTHGMKFMYAFANLVESNNFNESTLNRFLEDLERVCNNHIVDHGFKAIVLEKYLAKSVFALKLNEID</sequence>
<dbReference type="Proteomes" id="UP000015104">
    <property type="component" value="Unassembled WGS sequence"/>
</dbReference>
<dbReference type="EMBL" id="CAEY01001608">
    <property type="status" value="NOT_ANNOTATED_CDS"/>
    <property type="molecule type" value="Genomic_DNA"/>
</dbReference>
<keyword evidence="6" id="KW-0378">Hydrolase</keyword>
<dbReference type="GO" id="GO:0051603">
    <property type="term" value="P:proteolysis involved in protein catabolic process"/>
    <property type="evidence" value="ECO:0007669"/>
    <property type="project" value="TreeGrafter"/>
</dbReference>
<dbReference type="Gene3D" id="3.40.50.1460">
    <property type="match status" value="1"/>
</dbReference>
<feature type="signal peptide" evidence="9">
    <location>
        <begin position="1"/>
        <end position="21"/>
    </location>
</feature>
<dbReference type="Pfam" id="PF01650">
    <property type="entry name" value="Peptidase_C13"/>
    <property type="match status" value="1"/>
</dbReference>
<keyword evidence="5 9" id="KW-0732">Signal</keyword>
<evidence type="ECO:0000313" key="12">
    <source>
        <dbReference type="Proteomes" id="UP000015104"/>
    </source>
</evidence>
<evidence type="ECO:0000259" key="10">
    <source>
        <dbReference type="Pfam" id="PF20985"/>
    </source>
</evidence>
<evidence type="ECO:0000256" key="8">
    <source>
        <dbReference type="PIRSR" id="PIRSR019663-1"/>
    </source>
</evidence>
<reference evidence="11" key="2">
    <citation type="submission" date="2015-06" db="UniProtKB">
        <authorList>
            <consortium name="EnsemblMetazoa"/>
        </authorList>
    </citation>
    <scope>IDENTIFICATION</scope>
</reference>
<dbReference type="eggNOG" id="KOG1348">
    <property type="taxonomic scope" value="Eukaryota"/>
</dbReference>
<reference evidence="12" key="1">
    <citation type="submission" date="2011-08" db="EMBL/GenBank/DDBJ databases">
        <authorList>
            <person name="Rombauts S."/>
        </authorList>
    </citation>
    <scope>NUCLEOTIDE SEQUENCE</scope>
    <source>
        <strain evidence="12">London</strain>
    </source>
</reference>
<dbReference type="EnsemblMetazoa" id="tetur60g00020.1">
    <property type="protein sequence ID" value="tetur60g00020.1"/>
    <property type="gene ID" value="tetur60g00020"/>
</dbReference>
<dbReference type="EC" id="3.4.22.34" evidence="3"/>
<dbReference type="Pfam" id="PF20985">
    <property type="entry name" value="Legum_prodom"/>
    <property type="match status" value="1"/>
</dbReference>
<protein>
    <recommendedName>
        <fullName evidence="3">legumain</fullName>
        <ecNumber evidence="3">3.4.22.34</ecNumber>
    </recommendedName>
</protein>
<dbReference type="InterPro" id="IPR046427">
    <property type="entry name" value="Legumain_prodom_sf"/>
</dbReference>
<feature type="domain" description="Legumain prodomain" evidence="10">
    <location>
        <begin position="335"/>
        <end position="417"/>
    </location>
</feature>
<evidence type="ECO:0000256" key="2">
    <source>
        <dbReference type="ARBA" id="ARBA00009941"/>
    </source>
</evidence>
<dbReference type="GO" id="GO:0004197">
    <property type="term" value="F:cysteine-type endopeptidase activity"/>
    <property type="evidence" value="ECO:0007669"/>
    <property type="project" value="UniProtKB-EC"/>
</dbReference>
<evidence type="ECO:0000256" key="4">
    <source>
        <dbReference type="ARBA" id="ARBA00022670"/>
    </source>
</evidence>
<proteinExistence type="inferred from homology"/>
<evidence type="ECO:0000256" key="9">
    <source>
        <dbReference type="SAM" id="SignalP"/>
    </source>
</evidence>
<dbReference type="InterPro" id="IPR048501">
    <property type="entry name" value="Legum_prodom"/>
</dbReference>
<organism evidence="11 12">
    <name type="scientific">Tetranychus urticae</name>
    <name type="common">Two-spotted spider mite</name>
    <dbReference type="NCBI Taxonomy" id="32264"/>
    <lineage>
        <taxon>Eukaryota</taxon>
        <taxon>Metazoa</taxon>
        <taxon>Ecdysozoa</taxon>
        <taxon>Arthropoda</taxon>
        <taxon>Chelicerata</taxon>
        <taxon>Arachnida</taxon>
        <taxon>Acari</taxon>
        <taxon>Acariformes</taxon>
        <taxon>Trombidiformes</taxon>
        <taxon>Prostigmata</taxon>
        <taxon>Eleutherengona</taxon>
        <taxon>Raphignathae</taxon>
        <taxon>Tetranychoidea</taxon>
        <taxon>Tetranychidae</taxon>
        <taxon>Tetranychus</taxon>
    </lineage>
</organism>
<keyword evidence="12" id="KW-1185">Reference proteome</keyword>
<evidence type="ECO:0000256" key="6">
    <source>
        <dbReference type="ARBA" id="ARBA00022801"/>
    </source>
</evidence>
<feature type="active site" evidence="8">
    <location>
        <position position="151"/>
    </location>
</feature>
<dbReference type="PRINTS" id="PR00776">
    <property type="entry name" value="HEMOGLOBNASE"/>
</dbReference>
<dbReference type="GO" id="GO:0005773">
    <property type="term" value="C:vacuole"/>
    <property type="evidence" value="ECO:0007669"/>
    <property type="project" value="GOC"/>
</dbReference>
<dbReference type="AlphaFoldDB" id="T1L635"/>
<evidence type="ECO:0000313" key="11">
    <source>
        <dbReference type="EnsemblMetazoa" id="tetur60g00020.1"/>
    </source>
</evidence>
<comment type="similarity">
    <text evidence="2">Belongs to the peptidase C13 family.</text>
</comment>
<feature type="active site" description="Nucleophile" evidence="8">
    <location>
        <position position="192"/>
    </location>
</feature>
<dbReference type="CDD" id="cd21115">
    <property type="entry name" value="legumain_C"/>
    <property type="match status" value="1"/>
</dbReference>
<dbReference type="HOGENOM" id="CLU_024160_2_0_1"/>
<dbReference type="PANTHER" id="PTHR12000">
    <property type="entry name" value="HEMOGLOBINASE FAMILY MEMBER"/>
    <property type="match status" value="1"/>
</dbReference>
<dbReference type="Gene3D" id="1.10.132.130">
    <property type="match status" value="1"/>
</dbReference>
<name>T1L635_TETUR</name>
<evidence type="ECO:0000256" key="7">
    <source>
        <dbReference type="ARBA" id="ARBA00022807"/>
    </source>
</evidence>
<dbReference type="PANTHER" id="PTHR12000:SF42">
    <property type="entry name" value="LEGUMAIN"/>
    <property type="match status" value="1"/>
</dbReference>
<evidence type="ECO:0000256" key="1">
    <source>
        <dbReference type="ARBA" id="ARBA00000810"/>
    </source>
</evidence>
<accession>T1L635</accession>
<keyword evidence="7" id="KW-0788">Thiol protease</keyword>
<dbReference type="PIRSF" id="PIRSF019663">
    <property type="entry name" value="Legumain"/>
    <property type="match status" value="1"/>
</dbReference>
<dbReference type="FunFam" id="3.40.50.1460:FF:000006">
    <property type="entry name" value="Legumain"/>
    <property type="match status" value="1"/>
</dbReference>
<evidence type="ECO:0000256" key="5">
    <source>
        <dbReference type="ARBA" id="ARBA00022729"/>
    </source>
</evidence>
<dbReference type="GO" id="GO:0006624">
    <property type="term" value="P:vacuolar protein processing"/>
    <property type="evidence" value="ECO:0007669"/>
    <property type="project" value="TreeGrafter"/>
</dbReference>
<comment type="catalytic activity">
    <reaction evidence="1">
        <text>Hydrolysis of proteins and small molecule substrates at -Asn-|-Xaa- bonds.</text>
        <dbReference type="EC" id="3.4.22.34"/>
    </reaction>
</comment>
<keyword evidence="4" id="KW-0645">Protease</keyword>
<evidence type="ECO:0000256" key="3">
    <source>
        <dbReference type="ARBA" id="ARBA00012628"/>
    </source>
</evidence>